<name>A0A183V306_TOXCA</name>
<dbReference type="InterPro" id="IPR001753">
    <property type="entry name" value="Enoyl-CoA_hydra/iso"/>
</dbReference>
<evidence type="ECO:0000313" key="7">
    <source>
        <dbReference type="WBParaSite" id="TCNE_0001512601-mRNA-1"/>
    </source>
</evidence>
<dbReference type="InterPro" id="IPR018376">
    <property type="entry name" value="Enoyl-CoA_hyd/isom_CS"/>
</dbReference>
<evidence type="ECO:0000313" key="6">
    <source>
        <dbReference type="Proteomes" id="UP000050794"/>
    </source>
</evidence>
<dbReference type="InterPro" id="IPR014748">
    <property type="entry name" value="Enoyl-CoA_hydra_C"/>
</dbReference>
<dbReference type="GO" id="GO:0006635">
    <property type="term" value="P:fatty acid beta-oxidation"/>
    <property type="evidence" value="ECO:0007669"/>
    <property type="project" value="TreeGrafter"/>
</dbReference>
<evidence type="ECO:0000256" key="4">
    <source>
        <dbReference type="RuleBase" id="RU003707"/>
    </source>
</evidence>
<dbReference type="Pfam" id="PF00378">
    <property type="entry name" value="ECH_1"/>
    <property type="match status" value="1"/>
</dbReference>
<dbReference type="EC" id="4.2.1.17" evidence="2"/>
<dbReference type="CDD" id="cd06558">
    <property type="entry name" value="crotonase-like"/>
    <property type="match status" value="1"/>
</dbReference>
<reference evidence="5 6" key="2">
    <citation type="submission" date="2018-11" db="EMBL/GenBank/DDBJ databases">
        <authorList>
            <consortium name="Pathogen Informatics"/>
        </authorList>
    </citation>
    <scope>NUCLEOTIDE SEQUENCE [LARGE SCALE GENOMIC DNA]</scope>
</reference>
<evidence type="ECO:0000256" key="2">
    <source>
        <dbReference type="ARBA" id="ARBA00012076"/>
    </source>
</evidence>
<accession>A0A183V306</accession>
<dbReference type="FunFam" id="3.90.226.10:FF:000009">
    <property type="entry name" value="Carnitinyl-CoA dehydratase"/>
    <property type="match status" value="1"/>
</dbReference>
<proteinExistence type="inferred from homology"/>
<dbReference type="InterPro" id="IPR029045">
    <property type="entry name" value="ClpP/crotonase-like_dom_sf"/>
</dbReference>
<dbReference type="PROSITE" id="PS00166">
    <property type="entry name" value="ENOYL_COA_HYDRATASE"/>
    <property type="match status" value="1"/>
</dbReference>
<gene>
    <name evidence="5" type="ORF">TCNE_LOCUS15126</name>
</gene>
<evidence type="ECO:0000313" key="5">
    <source>
        <dbReference type="EMBL" id="VDM46447.1"/>
    </source>
</evidence>
<comment type="similarity">
    <text evidence="1 4">Belongs to the enoyl-CoA hydratase/isomerase family.</text>
</comment>
<dbReference type="PANTHER" id="PTHR11941:SF54">
    <property type="entry name" value="ENOYL-COA HYDRATASE, MITOCHONDRIAL"/>
    <property type="match status" value="1"/>
</dbReference>
<dbReference type="Gene3D" id="3.90.226.10">
    <property type="entry name" value="2-enoyl-CoA Hydratase, Chain A, domain 1"/>
    <property type="match status" value="1"/>
</dbReference>
<organism evidence="6 7">
    <name type="scientific">Toxocara canis</name>
    <name type="common">Canine roundworm</name>
    <dbReference type="NCBI Taxonomy" id="6265"/>
    <lineage>
        <taxon>Eukaryota</taxon>
        <taxon>Metazoa</taxon>
        <taxon>Ecdysozoa</taxon>
        <taxon>Nematoda</taxon>
        <taxon>Chromadorea</taxon>
        <taxon>Rhabditida</taxon>
        <taxon>Spirurina</taxon>
        <taxon>Ascaridomorpha</taxon>
        <taxon>Ascaridoidea</taxon>
        <taxon>Toxocaridae</taxon>
        <taxon>Toxocara</taxon>
    </lineage>
</organism>
<dbReference type="EMBL" id="UYWY01022646">
    <property type="protein sequence ID" value="VDM46447.1"/>
    <property type="molecule type" value="Genomic_DNA"/>
</dbReference>
<keyword evidence="6" id="KW-1185">Reference proteome</keyword>
<dbReference type="GO" id="GO:0005739">
    <property type="term" value="C:mitochondrion"/>
    <property type="evidence" value="ECO:0007669"/>
    <property type="project" value="TreeGrafter"/>
</dbReference>
<dbReference type="Proteomes" id="UP000050794">
    <property type="component" value="Unassembled WGS sequence"/>
</dbReference>
<dbReference type="SUPFAM" id="SSF52096">
    <property type="entry name" value="ClpP/crotonase"/>
    <property type="match status" value="1"/>
</dbReference>
<keyword evidence="3" id="KW-0456">Lyase</keyword>
<dbReference type="WBParaSite" id="TCNE_0001512601-mRNA-1">
    <property type="protein sequence ID" value="TCNE_0001512601-mRNA-1"/>
    <property type="gene ID" value="TCNE_0001512601"/>
</dbReference>
<dbReference type="GO" id="GO:0004300">
    <property type="term" value="F:enoyl-CoA hydratase activity"/>
    <property type="evidence" value="ECO:0007669"/>
    <property type="project" value="UniProtKB-EC"/>
</dbReference>
<dbReference type="AlphaFoldDB" id="A0A183V306"/>
<reference evidence="7" key="1">
    <citation type="submission" date="2016-06" db="UniProtKB">
        <authorList>
            <consortium name="WormBaseParasite"/>
        </authorList>
    </citation>
    <scope>IDENTIFICATION</scope>
</reference>
<sequence>MLPYNIIYTPQMVYSEGDSAPVHTTEVRASALVLKEVVGKENNVALLTLNRPKAFNALCLNRALDECNTDESIRAIVLTGSQRPFSAGADIREMNEKSFVEVHKSGFPGDWNKLTTIRKPLIAAVNGFAFGGGCELALMCDIIYAGEKALFAQPEITVGTIPGAGGTQRWARIAGKSLTMELCLTGDKLSAEEAKQCGIVFPPETLVDEAIRLAERIAQNSPLIMSMVKDAVNAAYETTLQQGLATERFLFHATFATCGEKLPAKL</sequence>
<evidence type="ECO:0000256" key="1">
    <source>
        <dbReference type="ARBA" id="ARBA00005254"/>
    </source>
</evidence>
<protein>
    <recommendedName>
        <fullName evidence="2">enoyl-CoA hydratase</fullName>
        <ecNumber evidence="2">4.2.1.17</ecNumber>
    </recommendedName>
</protein>
<dbReference type="PANTHER" id="PTHR11941">
    <property type="entry name" value="ENOYL-COA HYDRATASE-RELATED"/>
    <property type="match status" value="1"/>
</dbReference>
<evidence type="ECO:0000256" key="3">
    <source>
        <dbReference type="ARBA" id="ARBA00023239"/>
    </source>
</evidence>
<dbReference type="Gene3D" id="1.10.12.10">
    <property type="entry name" value="Lyase 2-enoyl-coa Hydratase, Chain A, domain 2"/>
    <property type="match status" value="1"/>
</dbReference>